<comment type="caution">
    <text evidence="2">The sequence shown here is derived from an EMBL/GenBank/DDBJ whole genome shotgun (WGS) entry which is preliminary data.</text>
</comment>
<gene>
    <name evidence="2" type="ORF">E1898_08625</name>
</gene>
<name>A0A4R5V1E3_9BACT</name>
<dbReference type="Proteomes" id="UP000295438">
    <property type="component" value="Unassembled WGS sequence"/>
</dbReference>
<evidence type="ECO:0000259" key="1">
    <source>
        <dbReference type="Pfam" id="PF04536"/>
    </source>
</evidence>
<protein>
    <submittedName>
        <fullName evidence="2">TPM domain-containing protein</fullName>
    </submittedName>
</protein>
<organism evidence="2 3">
    <name type="scientific">Algoriphagus formosus</name>
    <dbReference type="NCBI Taxonomy" id="2007308"/>
    <lineage>
        <taxon>Bacteria</taxon>
        <taxon>Pseudomonadati</taxon>
        <taxon>Bacteroidota</taxon>
        <taxon>Cytophagia</taxon>
        <taxon>Cytophagales</taxon>
        <taxon>Cyclobacteriaceae</taxon>
        <taxon>Algoriphagus</taxon>
    </lineage>
</organism>
<dbReference type="PANTHER" id="PTHR30373:SF8">
    <property type="entry name" value="BLL7265 PROTEIN"/>
    <property type="match status" value="1"/>
</dbReference>
<accession>A0A4R5V1E3</accession>
<evidence type="ECO:0000313" key="2">
    <source>
        <dbReference type="EMBL" id="TDK45549.1"/>
    </source>
</evidence>
<feature type="domain" description="TPM" evidence="1">
    <location>
        <begin position="3"/>
        <end position="119"/>
    </location>
</feature>
<dbReference type="InterPro" id="IPR007621">
    <property type="entry name" value="TPM_dom"/>
</dbReference>
<proteinExistence type="predicted"/>
<sequence>MPEKLFSAEDRKTIIAAIQEAENNTSGEIQVHIENHCRIDVLDRAAEVFETLKMHQTKERNGVLFYLAVLDHKFAILGDGGINAVVPDDFWEKIKDHMAALFREQKFTQGLIDGILMAGKELAAHFPHQGDDDENELPDEISFGS</sequence>
<reference evidence="2 3" key="1">
    <citation type="submission" date="2019-03" db="EMBL/GenBank/DDBJ databases">
        <title>Algoriphagus aquimaris sp. nov., isolated form marine sediment in Pohang, Korea.</title>
        <authorList>
            <person name="Kim J."/>
            <person name="Yoon S.-H."/>
            <person name="Lee S.-S."/>
        </authorList>
    </citation>
    <scope>NUCLEOTIDE SEQUENCE [LARGE SCALE GENOMIC DNA]</scope>
    <source>
        <strain evidence="2 3">F21</strain>
    </source>
</reference>
<dbReference type="Gene3D" id="3.10.310.50">
    <property type="match status" value="1"/>
</dbReference>
<dbReference type="RefSeq" id="WP_026948076.1">
    <property type="nucleotide sequence ID" value="NZ_SMUW01000032.1"/>
</dbReference>
<dbReference type="Pfam" id="PF04536">
    <property type="entry name" value="TPM_phosphatase"/>
    <property type="match status" value="1"/>
</dbReference>
<evidence type="ECO:0000313" key="3">
    <source>
        <dbReference type="Proteomes" id="UP000295438"/>
    </source>
</evidence>
<dbReference type="EMBL" id="SMUW01000032">
    <property type="protein sequence ID" value="TDK45549.1"/>
    <property type="molecule type" value="Genomic_DNA"/>
</dbReference>
<dbReference type="PANTHER" id="PTHR30373">
    <property type="entry name" value="UPF0603 PROTEIN YGCG"/>
    <property type="match status" value="1"/>
</dbReference>
<dbReference type="AlphaFoldDB" id="A0A4R5V1E3"/>
<keyword evidence="3" id="KW-1185">Reference proteome</keyword>